<sequence length="489" mass="54465">MSCCGQSLCNNDGFGFKKTTTPLSKLSTSNGLSTLDTTTNLPDVCVINRPCYNGGTCQSFNDSYRCNCAAGYLGKQCEYSDGKDTSFMVIFQEGLSSSPPTPKILVASENTTRLSIRYFNENKIHTITMDKSNTEYNLSKSVLPSDGIHVAGVELHSDEGINVYGFFYEYQNSGGYSSMPTRFASTKYIIPSLPVFYRYKNMIALTPVYHNTVVSINLKLKSGSVTYDNKQYSNNDTIRIMVNKYNTFQLSTTSDLSGTLVTSSKPVIVVSGNQCNFAVPYNIHLSDCNPFIESVLPTNQFDSVFITPYISTRLNNTVRIQVINSTNLTIKTGNKTISKTINARGFFDFYYNTISFISSSDDILVMSYPHGLSGYKGDPFMMTIPGVNQYLYKYDFVVPIGLDSFISITVQSDAINGFLLDGNPSNNRSNVFSISEGLYNFSTFSMPIKTGFHHIEHRQNIRFGLWVYGNRYADGYGYPAGMAYKTQTN</sequence>
<dbReference type="SMART" id="SM00181">
    <property type="entry name" value="EGF"/>
    <property type="match status" value="1"/>
</dbReference>
<dbReference type="SUPFAM" id="SSF57196">
    <property type="entry name" value="EGF/Laminin"/>
    <property type="match status" value="1"/>
</dbReference>
<dbReference type="PANTHER" id="PTHR46534">
    <property type="entry name" value="IGGFC_BINDING DOMAIN-CONTAINING PROTEIN"/>
    <property type="match status" value="1"/>
</dbReference>
<dbReference type="OrthoDB" id="6130110at2759"/>
<evidence type="ECO:0000313" key="4">
    <source>
        <dbReference type="EMBL" id="VDI40748.1"/>
    </source>
</evidence>
<dbReference type="InterPro" id="IPR000742">
    <property type="entry name" value="EGF"/>
</dbReference>
<dbReference type="Pfam" id="PF00008">
    <property type="entry name" value="EGF"/>
    <property type="match status" value="1"/>
</dbReference>
<dbReference type="InterPro" id="IPR035234">
    <property type="entry name" value="IgGFc-bd_N"/>
</dbReference>
<keyword evidence="1 2" id="KW-1015">Disulfide bond</keyword>
<dbReference type="AlphaFoldDB" id="A0A8B6EVS5"/>
<gene>
    <name evidence="4" type="ORF">MGAL_10B011349</name>
</gene>
<dbReference type="GO" id="GO:0005509">
    <property type="term" value="F:calcium ion binding"/>
    <property type="evidence" value="ECO:0007669"/>
    <property type="project" value="InterPro"/>
</dbReference>
<dbReference type="CDD" id="cd00054">
    <property type="entry name" value="EGF_CA"/>
    <property type="match status" value="1"/>
</dbReference>
<dbReference type="Pfam" id="PF17517">
    <property type="entry name" value="IgGFc_binding"/>
    <property type="match status" value="1"/>
</dbReference>
<dbReference type="PROSITE" id="PS00022">
    <property type="entry name" value="EGF_1"/>
    <property type="match status" value="1"/>
</dbReference>
<dbReference type="InterPro" id="IPR001881">
    <property type="entry name" value="EGF-like_Ca-bd_dom"/>
</dbReference>
<dbReference type="Proteomes" id="UP000596742">
    <property type="component" value="Unassembled WGS sequence"/>
</dbReference>
<evidence type="ECO:0000259" key="3">
    <source>
        <dbReference type="PROSITE" id="PS50026"/>
    </source>
</evidence>
<organism evidence="4 5">
    <name type="scientific">Mytilus galloprovincialis</name>
    <name type="common">Mediterranean mussel</name>
    <dbReference type="NCBI Taxonomy" id="29158"/>
    <lineage>
        <taxon>Eukaryota</taxon>
        <taxon>Metazoa</taxon>
        <taxon>Spiralia</taxon>
        <taxon>Lophotrochozoa</taxon>
        <taxon>Mollusca</taxon>
        <taxon>Bivalvia</taxon>
        <taxon>Autobranchia</taxon>
        <taxon>Pteriomorphia</taxon>
        <taxon>Mytilida</taxon>
        <taxon>Mytiloidea</taxon>
        <taxon>Mytilidae</taxon>
        <taxon>Mytilinae</taxon>
        <taxon>Mytilus</taxon>
    </lineage>
</organism>
<comment type="caution">
    <text evidence="2">Lacks conserved residue(s) required for the propagation of feature annotation.</text>
</comment>
<feature type="domain" description="EGF-like" evidence="3">
    <location>
        <begin position="41"/>
        <end position="78"/>
    </location>
</feature>
<accession>A0A8B6EVS5</accession>
<name>A0A8B6EVS5_MYTGA</name>
<evidence type="ECO:0000256" key="1">
    <source>
        <dbReference type="ARBA" id="ARBA00023157"/>
    </source>
</evidence>
<dbReference type="PANTHER" id="PTHR46534:SF1">
    <property type="entry name" value="IGGFC-BINDING PROTEIN N-TERMINAL DOMAIN-CONTAINING PROTEIN"/>
    <property type="match status" value="1"/>
</dbReference>
<protein>
    <recommendedName>
        <fullName evidence="3">EGF-like domain-containing protein</fullName>
    </recommendedName>
</protein>
<reference evidence="4" key="1">
    <citation type="submission" date="2018-11" db="EMBL/GenBank/DDBJ databases">
        <authorList>
            <person name="Alioto T."/>
            <person name="Alioto T."/>
        </authorList>
    </citation>
    <scope>NUCLEOTIDE SEQUENCE</scope>
</reference>
<dbReference type="PROSITE" id="PS01186">
    <property type="entry name" value="EGF_2"/>
    <property type="match status" value="1"/>
</dbReference>
<proteinExistence type="predicted"/>
<dbReference type="FunFam" id="2.10.25.10:FF:000294">
    <property type="entry name" value="Delta-like protein"/>
    <property type="match status" value="1"/>
</dbReference>
<keyword evidence="2" id="KW-0245">EGF-like domain</keyword>
<dbReference type="EMBL" id="UYJE01005823">
    <property type="protein sequence ID" value="VDI40748.1"/>
    <property type="molecule type" value="Genomic_DNA"/>
</dbReference>
<evidence type="ECO:0000256" key="2">
    <source>
        <dbReference type="PROSITE-ProRule" id="PRU00076"/>
    </source>
</evidence>
<keyword evidence="5" id="KW-1185">Reference proteome</keyword>
<dbReference type="Gene3D" id="2.10.25.10">
    <property type="entry name" value="Laminin"/>
    <property type="match status" value="1"/>
</dbReference>
<comment type="caution">
    <text evidence="4">The sequence shown here is derived from an EMBL/GenBank/DDBJ whole genome shotgun (WGS) entry which is preliminary data.</text>
</comment>
<dbReference type="SMART" id="SM00179">
    <property type="entry name" value="EGF_CA"/>
    <property type="match status" value="1"/>
</dbReference>
<feature type="disulfide bond" evidence="2">
    <location>
        <begin position="68"/>
        <end position="77"/>
    </location>
</feature>
<evidence type="ECO:0000313" key="5">
    <source>
        <dbReference type="Proteomes" id="UP000596742"/>
    </source>
</evidence>
<dbReference type="PROSITE" id="PS50026">
    <property type="entry name" value="EGF_3"/>
    <property type="match status" value="1"/>
</dbReference>